<dbReference type="AlphaFoldDB" id="A0A8J7Q483"/>
<evidence type="ECO:0000313" key="2">
    <source>
        <dbReference type="Proteomes" id="UP000664417"/>
    </source>
</evidence>
<gene>
    <name evidence="1" type="ORF">J3U88_05705</name>
</gene>
<accession>A0A8J7Q483</accession>
<evidence type="ECO:0000313" key="1">
    <source>
        <dbReference type="EMBL" id="MBO1317949.1"/>
    </source>
</evidence>
<organism evidence="1 2">
    <name type="scientific">Acanthopleuribacter pedis</name>
    <dbReference type="NCBI Taxonomy" id="442870"/>
    <lineage>
        <taxon>Bacteria</taxon>
        <taxon>Pseudomonadati</taxon>
        <taxon>Acidobacteriota</taxon>
        <taxon>Holophagae</taxon>
        <taxon>Acanthopleuribacterales</taxon>
        <taxon>Acanthopleuribacteraceae</taxon>
        <taxon>Acanthopleuribacter</taxon>
    </lineage>
</organism>
<reference evidence="1" key="1">
    <citation type="submission" date="2021-03" db="EMBL/GenBank/DDBJ databases">
        <authorList>
            <person name="Wang G."/>
        </authorList>
    </citation>
    <scope>NUCLEOTIDE SEQUENCE</scope>
    <source>
        <strain evidence="1">KCTC 12899</strain>
    </source>
</reference>
<dbReference type="Proteomes" id="UP000664417">
    <property type="component" value="Unassembled WGS sequence"/>
</dbReference>
<dbReference type="EMBL" id="JAFREP010000004">
    <property type="protein sequence ID" value="MBO1317949.1"/>
    <property type="molecule type" value="Genomic_DNA"/>
</dbReference>
<proteinExistence type="predicted"/>
<protein>
    <submittedName>
        <fullName evidence="1">Uncharacterized protein</fullName>
    </submittedName>
</protein>
<comment type="caution">
    <text evidence="1">The sequence shown here is derived from an EMBL/GenBank/DDBJ whole genome shotgun (WGS) entry which is preliminary data.</text>
</comment>
<sequence>MSVLTQPIHDFLAYLDRIAPGYQDELAGDALYILRLNRVHENAELPPLYESFLRVMGTSVGASLFHDLNLNAADIINWYHGVYPTLWPVGDNYHLLAFPKQDEMHWFMALDERVGKDDVMIFQAEGTQPLEDARKQNFCHYGFRDLLYFEAFTKLHMKRWNTPTQVLRQILPADETRVLHERLAATFAKAGFHEMGATSEYLDLYERDDCLVALQREVTRPGHLIVRLAGAEAKATEAFMHSLVDTYDLTIAQC</sequence>
<dbReference type="RefSeq" id="WP_207857467.1">
    <property type="nucleotide sequence ID" value="NZ_JAFREP010000004.1"/>
</dbReference>
<name>A0A8J7Q483_9BACT</name>
<keyword evidence="2" id="KW-1185">Reference proteome</keyword>